<name>A0A919RCD3_9ACTN</name>
<gene>
    <name evidence="1" type="ORF">Sru01_63790</name>
</gene>
<proteinExistence type="predicted"/>
<reference evidence="1" key="1">
    <citation type="submission" date="2021-01" db="EMBL/GenBank/DDBJ databases">
        <title>Whole genome shotgun sequence of Sphaerisporangium rufum NBRC 109079.</title>
        <authorList>
            <person name="Komaki H."/>
            <person name="Tamura T."/>
        </authorList>
    </citation>
    <scope>NUCLEOTIDE SEQUENCE</scope>
    <source>
        <strain evidence="1">NBRC 109079</strain>
    </source>
</reference>
<evidence type="ECO:0000313" key="1">
    <source>
        <dbReference type="EMBL" id="GII81397.1"/>
    </source>
</evidence>
<dbReference type="EMBL" id="BOOU01000097">
    <property type="protein sequence ID" value="GII81397.1"/>
    <property type="molecule type" value="Genomic_DNA"/>
</dbReference>
<evidence type="ECO:0000313" key="2">
    <source>
        <dbReference type="Proteomes" id="UP000655287"/>
    </source>
</evidence>
<accession>A0A919RCD3</accession>
<dbReference type="Proteomes" id="UP000655287">
    <property type="component" value="Unassembled WGS sequence"/>
</dbReference>
<sequence length="72" mass="7781">MALITVEQVRAKLLGFETTCRKPSWPWCGRPGGRPVNQDVRRTGGGAGLPVPRNVGAADFVKGTGDPYDGRW</sequence>
<keyword evidence="2" id="KW-1185">Reference proteome</keyword>
<protein>
    <submittedName>
        <fullName evidence="1">Uncharacterized protein</fullName>
    </submittedName>
</protein>
<dbReference type="AlphaFoldDB" id="A0A919RCD3"/>
<comment type="caution">
    <text evidence="1">The sequence shown here is derived from an EMBL/GenBank/DDBJ whole genome shotgun (WGS) entry which is preliminary data.</text>
</comment>
<organism evidence="1 2">
    <name type="scientific">Sphaerisporangium rufum</name>
    <dbReference type="NCBI Taxonomy" id="1381558"/>
    <lineage>
        <taxon>Bacteria</taxon>
        <taxon>Bacillati</taxon>
        <taxon>Actinomycetota</taxon>
        <taxon>Actinomycetes</taxon>
        <taxon>Streptosporangiales</taxon>
        <taxon>Streptosporangiaceae</taxon>
        <taxon>Sphaerisporangium</taxon>
    </lineage>
</organism>
<dbReference type="RefSeq" id="WP_203993607.1">
    <property type="nucleotide sequence ID" value="NZ_BOOU01000097.1"/>
</dbReference>